<accession>A0A5J6ZBB7</accession>
<dbReference type="KEGG" id="cuo:CUROG_08275"/>
<dbReference type="AlphaFoldDB" id="A0A5J6ZBB7"/>
<gene>
    <name evidence="2" type="ORF">CUROG_08275</name>
</gene>
<keyword evidence="3" id="KW-1185">Reference proteome</keyword>
<sequence length="415" mass="46400">MATDNGARAYGTGIVPLEMELTSGTWYTLWAPNWIVRGEKWQAFLGDEEHIFVFKSPAEVLAFIESTNKHDLIEHAKWASFAKDKPTKVVPAPSGTISLVELPNRLAERPSYENTLAVTRGFDLLQSLGTVLGIASITKWFKSYSILHNTRRGAEHYSSQNGMEEWSGVGRTVLDKWVEVTDAIEDDLKHPELDEAAVKDAQERIDQALEAREKKAAERKQKEEAAAEDADPYDSSLWAAAGIDPIRISMNGQYVYTLRCYLDNKPLFLGHMGQINTFPNSRALVRWLIDAPEHDLEDLSTWGDILTAANAGELELEVHESNQYSFNGLREDIGKNVDAVDSDQLARAYELLADAADWAGDDGVNKVLVAYPRLQNYLAYMLGSPSDSTPTAPFDEEVKGWKALEDGLIRRFSKF</sequence>
<feature type="compositionally biased region" description="Basic and acidic residues" evidence="1">
    <location>
        <begin position="212"/>
        <end position="225"/>
    </location>
</feature>
<organism evidence="2 3">
    <name type="scientific">Corynebacterium urogenitale</name>
    <dbReference type="NCBI Taxonomy" id="2487892"/>
    <lineage>
        <taxon>Bacteria</taxon>
        <taxon>Bacillati</taxon>
        <taxon>Actinomycetota</taxon>
        <taxon>Actinomycetes</taxon>
        <taxon>Mycobacteriales</taxon>
        <taxon>Corynebacteriaceae</taxon>
        <taxon>Corynebacterium</taxon>
    </lineage>
</organism>
<evidence type="ECO:0000313" key="3">
    <source>
        <dbReference type="Proteomes" id="UP000326711"/>
    </source>
</evidence>
<dbReference type="OrthoDB" id="3350465at2"/>
<reference evidence="3" key="1">
    <citation type="submission" date="2019-10" db="EMBL/GenBank/DDBJ databases">
        <title>Complete genome sequence of Corynebacterium urogenitalis DSM 108747, isolated from the genital tract of a cow.</title>
        <authorList>
            <person name="Ruckert C."/>
            <person name="Ballas P."/>
            <person name="Wagener K."/>
            <person name="Drillich M."/>
            <person name="Kaempfer P."/>
            <person name="Busse H.-J."/>
            <person name="Ehling-Schulz M."/>
        </authorList>
    </citation>
    <scope>NUCLEOTIDE SEQUENCE [LARGE SCALE GENOMIC DNA]</scope>
    <source>
        <strain evidence="3">LMM 1652</strain>
    </source>
</reference>
<feature type="region of interest" description="Disordered" evidence="1">
    <location>
        <begin position="212"/>
        <end position="231"/>
    </location>
</feature>
<evidence type="ECO:0000313" key="2">
    <source>
        <dbReference type="EMBL" id="QFQ03003.1"/>
    </source>
</evidence>
<protein>
    <submittedName>
        <fullName evidence="2">Uncharacterized protein</fullName>
    </submittedName>
</protein>
<dbReference type="Proteomes" id="UP000326711">
    <property type="component" value="Chromosome"/>
</dbReference>
<evidence type="ECO:0000256" key="1">
    <source>
        <dbReference type="SAM" id="MobiDB-lite"/>
    </source>
</evidence>
<name>A0A5J6ZBB7_9CORY</name>
<dbReference type="EMBL" id="CP045032">
    <property type="protein sequence ID" value="QFQ03003.1"/>
    <property type="molecule type" value="Genomic_DNA"/>
</dbReference>
<dbReference type="RefSeq" id="WP_151903299.1">
    <property type="nucleotide sequence ID" value="NZ_CP045032.1"/>
</dbReference>
<proteinExistence type="predicted"/>